<feature type="domain" description="Glycosyl transferase family 1" evidence="2">
    <location>
        <begin position="183"/>
        <end position="350"/>
    </location>
</feature>
<keyword evidence="1" id="KW-0812">Transmembrane</keyword>
<dbReference type="PANTHER" id="PTHR12526">
    <property type="entry name" value="GLYCOSYLTRANSFERASE"/>
    <property type="match status" value="1"/>
</dbReference>
<protein>
    <recommendedName>
        <fullName evidence="2">Glycosyl transferase family 1 domain-containing protein</fullName>
    </recommendedName>
</protein>
<dbReference type="SUPFAM" id="SSF53756">
    <property type="entry name" value="UDP-Glycosyltransferase/glycogen phosphorylase"/>
    <property type="match status" value="1"/>
</dbReference>
<evidence type="ECO:0000313" key="4">
    <source>
        <dbReference type="Proteomes" id="UP000094472"/>
    </source>
</evidence>
<keyword evidence="1" id="KW-1133">Transmembrane helix</keyword>
<dbReference type="OrthoDB" id="8049568at2"/>
<reference evidence="3 4" key="1">
    <citation type="journal article" date="2016" name="Environ. Microbiol.">
        <title>New Methyloceanibacter diversity from North Sea sediments includes methanotroph containing solely the soluble methane monooxygenase.</title>
        <authorList>
            <person name="Vekeman B."/>
            <person name="Kerckhof F.M."/>
            <person name="Cremers G."/>
            <person name="de Vos P."/>
            <person name="Vandamme P."/>
            <person name="Boon N."/>
            <person name="Op den Camp H.J."/>
            <person name="Heylen K."/>
        </authorList>
    </citation>
    <scope>NUCLEOTIDE SEQUENCE [LARGE SCALE GENOMIC DNA]</scope>
    <source>
        <strain evidence="3 4">R-67175</strain>
    </source>
</reference>
<evidence type="ECO:0000259" key="2">
    <source>
        <dbReference type="Pfam" id="PF00534"/>
    </source>
</evidence>
<feature type="transmembrane region" description="Helical" evidence="1">
    <location>
        <begin position="51"/>
        <end position="69"/>
    </location>
</feature>
<dbReference type="GO" id="GO:0016757">
    <property type="term" value="F:glycosyltransferase activity"/>
    <property type="evidence" value="ECO:0007669"/>
    <property type="project" value="InterPro"/>
</dbReference>
<keyword evidence="1" id="KW-0472">Membrane</keyword>
<dbReference type="Pfam" id="PF00534">
    <property type="entry name" value="Glycos_transf_1"/>
    <property type="match status" value="1"/>
</dbReference>
<comment type="caution">
    <text evidence="3">The sequence shown here is derived from an EMBL/GenBank/DDBJ whole genome shotgun (WGS) entry which is preliminary data.</text>
</comment>
<dbReference type="Proteomes" id="UP000094472">
    <property type="component" value="Unassembled WGS sequence"/>
</dbReference>
<name>A0A1E3VV38_9HYPH</name>
<keyword evidence="4" id="KW-1185">Reference proteome</keyword>
<evidence type="ECO:0000313" key="3">
    <source>
        <dbReference type="EMBL" id="ODR97393.1"/>
    </source>
</evidence>
<dbReference type="AlphaFoldDB" id="A0A1E3VV38"/>
<dbReference type="InterPro" id="IPR001296">
    <property type="entry name" value="Glyco_trans_1"/>
</dbReference>
<organism evidence="3 4">
    <name type="scientific">Methyloceanibacter superfactus</name>
    <dbReference type="NCBI Taxonomy" id="1774969"/>
    <lineage>
        <taxon>Bacteria</taxon>
        <taxon>Pseudomonadati</taxon>
        <taxon>Pseudomonadota</taxon>
        <taxon>Alphaproteobacteria</taxon>
        <taxon>Hyphomicrobiales</taxon>
        <taxon>Hyphomicrobiaceae</taxon>
        <taxon>Methyloceanibacter</taxon>
    </lineage>
</organism>
<dbReference type="STRING" id="1774969.AUC69_12335"/>
<accession>A0A1E3VV38</accession>
<evidence type="ECO:0000256" key="1">
    <source>
        <dbReference type="SAM" id="Phobius"/>
    </source>
</evidence>
<gene>
    <name evidence="3" type="ORF">AUC69_12335</name>
</gene>
<dbReference type="EMBL" id="LPWF01000026">
    <property type="protein sequence ID" value="ODR97393.1"/>
    <property type="molecule type" value="Genomic_DNA"/>
</dbReference>
<sequence>MRRWGARVIAIAAGKVTSGEFDDPTVAPLPDGPGRGATVSRVWDWVKTTRQPAIIVAPFFIAWLCLFLLQTIRLSWRLPQANLFILHGVTVYPAYAISGRRAPFVYDIHDFYCGVEPDSEIGTFERAFLRPFLRLIEARCIAAGAETVTVSDGLAGLIEKSYGRRPVVFRNGHDARLDHEPEKDIRARLGVNDGDFLIVVIGNHKPGQRFDALFTALSNTAPDIHVALIGRGYEVLADQIADAGLSNRVHVMGALAPWAIVPSVRSADLAALPYYDRSDNYSFSLPNGFFQSVGAGLPLLTPDLPEMDMLVDRYEMGTMVDWTSAEDIAAEITRIRDNPDRTARLRRNAITASENLSWPHEEERWREILSNILSAES</sequence>
<dbReference type="Gene3D" id="3.40.50.2000">
    <property type="entry name" value="Glycogen Phosphorylase B"/>
    <property type="match status" value="2"/>
</dbReference>
<dbReference type="RefSeq" id="WP_069441944.1">
    <property type="nucleotide sequence ID" value="NZ_LPWF01000026.1"/>
</dbReference>
<proteinExistence type="predicted"/>